<keyword evidence="3" id="KW-1185">Reference proteome</keyword>
<sequence>MGRWKFQKHSEGASANKRRRRGSRSISGRSSEWSGTRRCCSVRASAGRYKGGGREWRVAGMVHEVFSCKLDILGVLIETG</sequence>
<evidence type="ECO:0000313" key="2">
    <source>
        <dbReference type="EMBL" id="KAB2610463.1"/>
    </source>
</evidence>
<dbReference type="AlphaFoldDB" id="A0A5N5G560"/>
<organism evidence="2 3">
    <name type="scientific">Pyrus ussuriensis x Pyrus communis</name>
    <dbReference type="NCBI Taxonomy" id="2448454"/>
    <lineage>
        <taxon>Eukaryota</taxon>
        <taxon>Viridiplantae</taxon>
        <taxon>Streptophyta</taxon>
        <taxon>Embryophyta</taxon>
        <taxon>Tracheophyta</taxon>
        <taxon>Spermatophyta</taxon>
        <taxon>Magnoliopsida</taxon>
        <taxon>eudicotyledons</taxon>
        <taxon>Gunneridae</taxon>
        <taxon>Pentapetalae</taxon>
        <taxon>rosids</taxon>
        <taxon>fabids</taxon>
        <taxon>Rosales</taxon>
        <taxon>Rosaceae</taxon>
        <taxon>Amygdaloideae</taxon>
        <taxon>Maleae</taxon>
        <taxon>Pyrus</taxon>
    </lineage>
</organism>
<evidence type="ECO:0000313" key="3">
    <source>
        <dbReference type="Proteomes" id="UP000327157"/>
    </source>
</evidence>
<feature type="compositionally biased region" description="Low complexity" evidence="1">
    <location>
        <begin position="24"/>
        <end position="34"/>
    </location>
</feature>
<evidence type="ECO:0000256" key="1">
    <source>
        <dbReference type="SAM" id="MobiDB-lite"/>
    </source>
</evidence>
<name>A0A5N5G560_9ROSA</name>
<accession>A0A5N5G560</accession>
<dbReference type="Proteomes" id="UP000327157">
    <property type="component" value="Chromosome 17"/>
</dbReference>
<dbReference type="EMBL" id="SMOL01000487">
    <property type="protein sequence ID" value="KAB2610463.1"/>
    <property type="molecule type" value="Genomic_DNA"/>
</dbReference>
<proteinExistence type="predicted"/>
<protein>
    <submittedName>
        <fullName evidence="2">Uncharacterized protein</fullName>
    </submittedName>
</protein>
<reference evidence="2 3" key="3">
    <citation type="submission" date="2019-11" db="EMBL/GenBank/DDBJ databases">
        <title>A de novo genome assembly of a pear dwarfing rootstock.</title>
        <authorList>
            <person name="Wang F."/>
            <person name="Wang J."/>
            <person name="Li S."/>
            <person name="Zhang Y."/>
            <person name="Fang M."/>
            <person name="Ma L."/>
            <person name="Zhao Y."/>
            <person name="Jiang S."/>
        </authorList>
    </citation>
    <scope>NUCLEOTIDE SEQUENCE [LARGE SCALE GENOMIC DNA]</scope>
    <source>
        <strain evidence="2">S2</strain>
        <tissue evidence="2">Leaf</tissue>
    </source>
</reference>
<gene>
    <name evidence="2" type="ORF">D8674_018495</name>
</gene>
<feature type="region of interest" description="Disordered" evidence="1">
    <location>
        <begin position="1"/>
        <end position="36"/>
    </location>
</feature>
<comment type="caution">
    <text evidence="2">The sequence shown here is derived from an EMBL/GenBank/DDBJ whole genome shotgun (WGS) entry which is preliminary data.</text>
</comment>
<reference evidence="3" key="2">
    <citation type="submission" date="2019-10" db="EMBL/GenBank/DDBJ databases">
        <title>A de novo genome assembly of a pear dwarfing rootstock.</title>
        <authorList>
            <person name="Wang F."/>
            <person name="Wang J."/>
            <person name="Li S."/>
            <person name="Zhang Y."/>
            <person name="Fang M."/>
            <person name="Ma L."/>
            <person name="Zhao Y."/>
            <person name="Jiang S."/>
        </authorList>
    </citation>
    <scope>NUCLEOTIDE SEQUENCE [LARGE SCALE GENOMIC DNA]</scope>
</reference>
<reference evidence="2 3" key="1">
    <citation type="submission" date="2019-09" db="EMBL/GenBank/DDBJ databases">
        <authorList>
            <person name="Ou C."/>
        </authorList>
    </citation>
    <scope>NUCLEOTIDE SEQUENCE [LARGE SCALE GENOMIC DNA]</scope>
    <source>
        <strain evidence="2">S2</strain>
        <tissue evidence="2">Leaf</tissue>
    </source>
</reference>